<protein>
    <submittedName>
        <fullName evidence="1">Uncharacterized protein</fullName>
    </submittedName>
</protein>
<gene>
    <name evidence="1" type="ORF">LTR77_002653</name>
</gene>
<proteinExistence type="predicted"/>
<dbReference type="AlphaFoldDB" id="A0AAV9PJE6"/>
<reference evidence="1 2" key="1">
    <citation type="submission" date="2023-08" db="EMBL/GenBank/DDBJ databases">
        <title>Black Yeasts Isolated from many extreme environments.</title>
        <authorList>
            <person name="Coleine C."/>
            <person name="Stajich J.E."/>
            <person name="Selbmann L."/>
        </authorList>
    </citation>
    <scope>NUCLEOTIDE SEQUENCE [LARGE SCALE GENOMIC DNA]</scope>
    <source>
        <strain evidence="1 2">CCFEE 5935</strain>
    </source>
</reference>
<sequence length="345" mass="38747">MAFRSQAERCSRKAESSSIPVITITPASPTFGTLSEVQARHREPHCHHFEPVEGPTERLLVPFDDGKNPNSLSTQGRRVRDASPDAGIVAKLKRACSSPYNNQGRKGIRCGLNKSITGIIPWTGHKRSSDVVVDDVAEPFDPNFEGTGWWPQPGHLYGAYNIRLNIRQFDKGSSARSRCPILSGLLNSRVDQNIEVDLAESYEEVYRKLVRKALRIAITDDLLMPGDIAGDIFHVVDGKRHLITPANWESEKREWCAVPGILMRFDFFILPKHTRVLKGMGRKTAAWSRMSSRSICAAARKMGRTVGKWCKGFDMCGMAGLDEMDEQERMALRELSWPYMGEFGR</sequence>
<organism evidence="1 2">
    <name type="scientific">Saxophila tyrrhenica</name>
    <dbReference type="NCBI Taxonomy" id="1690608"/>
    <lineage>
        <taxon>Eukaryota</taxon>
        <taxon>Fungi</taxon>
        <taxon>Dikarya</taxon>
        <taxon>Ascomycota</taxon>
        <taxon>Pezizomycotina</taxon>
        <taxon>Dothideomycetes</taxon>
        <taxon>Dothideomycetidae</taxon>
        <taxon>Mycosphaerellales</taxon>
        <taxon>Extremaceae</taxon>
        <taxon>Saxophila</taxon>
    </lineage>
</organism>
<dbReference type="GeneID" id="89924000"/>
<evidence type="ECO:0000313" key="2">
    <source>
        <dbReference type="Proteomes" id="UP001337655"/>
    </source>
</evidence>
<dbReference type="EMBL" id="JAVRRT010000004">
    <property type="protein sequence ID" value="KAK5172533.1"/>
    <property type="molecule type" value="Genomic_DNA"/>
</dbReference>
<keyword evidence="2" id="KW-1185">Reference proteome</keyword>
<dbReference type="Proteomes" id="UP001337655">
    <property type="component" value="Unassembled WGS sequence"/>
</dbReference>
<accession>A0AAV9PJE6</accession>
<name>A0AAV9PJE6_9PEZI</name>
<evidence type="ECO:0000313" key="1">
    <source>
        <dbReference type="EMBL" id="KAK5172533.1"/>
    </source>
</evidence>
<dbReference type="RefSeq" id="XP_064661251.1">
    <property type="nucleotide sequence ID" value="XM_064799912.1"/>
</dbReference>
<comment type="caution">
    <text evidence="1">The sequence shown here is derived from an EMBL/GenBank/DDBJ whole genome shotgun (WGS) entry which is preliminary data.</text>
</comment>